<evidence type="ECO:0000313" key="1">
    <source>
        <dbReference type="EMBL" id="KAL0169660.1"/>
    </source>
</evidence>
<protein>
    <submittedName>
        <fullName evidence="1">Uncharacterized protein</fullName>
    </submittedName>
</protein>
<gene>
    <name evidence="1" type="ORF">M9458_034256</name>
</gene>
<feature type="non-terminal residue" evidence="1">
    <location>
        <position position="1"/>
    </location>
</feature>
<name>A0ABD0P7M7_CIRMR</name>
<organism evidence="1 2">
    <name type="scientific">Cirrhinus mrigala</name>
    <name type="common">Mrigala</name>
    <dbReference type="NCBI Taxonomy" id="683832"/>
    <lineage>
        <taxon>Eukaryota</taxon>
        <taxon>Metazoa</taxon>
        <taxon>Chordata</taxon>
        <taxon>Craniata</taxon>
        <taxon>Vertebrata</taxon>
        <taxon>Euteleostomi</taxon>
        <taxon>Actinopterygii</taxon>
        <taxon>Neopterygii</taxon>
        <taxon>Teleostei</taxon>
        <taxon>Ostariophysi</taxon>
        <taxon>Cypriniformes</taxon>
        <taxon>Cyprinidae</taxon>
        <taxon>Labeoninae</taxon>
        <taxon>Labeonini</taxon>
        <taxon>Cirrhinus</taxon>
    </lineage>
</organism>
<feature type="non-terminal residue" evidence="1">
    <location>
        <position position="64"/>
    </location>
</feature>
<dbReference type="Proteomes" id="UP001529510">
    <property type="component" value="Unassembled WGS sequence"/>
</dbReference>
<evidence type="ECO:0000313" key="2">
    <source>
        <dbReference type="Proteomes" id="UP001529510"/>
    </source>
</evidence>
<dbReference type="EMBL" id="JAMKFB020000017">
    <property type="protein sequence ID" value="KAL0169660.1"/>
    <property type="molecule type" value="Genomic_DNA"/>
</dbReference>
<accession>A0ABD0P7M7</accession>
<comment type="caution">
    <text evidence="1">The sequence shown here is derived from an EMBL/GenBank/DDBJ whole genome shotgun (WGS) entry which is preliminary data.</text>
</comment>
<dbReference type="AlphaFoldDB" id="A0ABD0P7M7"/>
<sequence>WLKQFRTRPLSAQAASWQHEVDWALGKLQDLQHAMNQLDLGLAEMENESWRSEEHSMVNCVLEN</sequence>
<proteinExistence type="predicted"/>
<reference evidence="1 2" key="1">
    <citation type="submission" date="2024-05" db="EMBL/GenBank/DDBJ databases">
        <title>Genome sequencing and assembly of Indian major carp, Cirrhinus mrigala (Hamilton, 1822).</title>
        <authorList>
            <person name="Mohindra V."/>
            <person name="Chowdhury L.M."/>
            <person name="Lal K."/>
            <person name="Jena J.K."/>
        </authorList>
    </citation>
    <scope>NUCLEOTIDE SEQUENCE [LARGE SCALE GENOMIC DNA]</scope>
    <source>
        <strain evidence="1">CM1030</strain>
        <tissue evidence="1">Blood</tissue>
    </source>
</reference>
<keyword evidence="2" id="KW-1185">Reference proteome</keyword>